<dbReference type="InterPro" id="IPR002725">
    <property type="entry name" value="YgjP-like_metallopeptidase"/>
</dbReference>
<reference evidence="2" key="1">
    <citation type="submission" date="2019-09" db="EMBL/GenBank/DDBJ databases">
        <authorList>
            <person name="Li J."/>
        </authorList>
    </citation>
    <scope>NUCLEOTIDE SEQUENCE [LARGE SCALE GENOMIC DNA]</scope>
    <source>
        <strain evidence="2">JCM 14732</strain>
    </source>
</reference>
<dbReference type="RefSeq" id="WP_149689042.1">
    <property type="nucleotide sequence ID" value="NZ_SDPQ02000002.1"/>
</dbReference>
<name>A0A5M4FE97_9ACTN</name>
<dbReference type="AlphaFoldDB" id="A0A5M4FE97"/>
<dbReference type="InterPro" id="IPR053136">
    <property type="entry name" value="UTP_pyrophosphatase-like"/>
</dbReference>
<keyword evidence="3" id="KW-1185">Reference proteome</keyword>
<dbReference type="Pfam" id="PF01863">
    <property type="entry name" value="YgjP-like"/>
    <property type="match status" value="1"/>
</dbReference>
<evidence type="ECO:0000313" key="3">
    <source>
        <dbReference type="Proteomes" id="UP000380867"/>
    </source>
</evidence>
<evidence type="ECO:0000259" key="1">
    <source>
        <dbReference type="Pfam" id="PF01863"/>
    </source>
</evidence>
<dbReference type="CDD" id="cd07344">
    <property type="entry name" value="M48_yhfN_like"/>
    <property type="match status" value="1"/>
</dbReference>
<organism evidence="2 3">
    <name type="scientific">Aeromicrobium ginsengisoli</name>
    <dbReference type="NCBI Taxonomy" id="363867"/>
    <lineage>
        <taxon>Bacteria</taxon>
        <taxon>Bacillati</taxon>
        <taxon>Actinomycetota</taxon>
        <taxon>Actinomycetes</taxon>
        <taxon>Propionibacteriales</taxon>
        <taxon>Nocardioidaceae</taxon>
        <taxon>Aeromicrobium</taxon>
    </lineage>
</organism>
<protein>
    <submittedName>
        <fullName evidence="2">M48 family metallopeptidase</fullName>
    </submittedName>
</protein>
<dbReference type="PANTHER" id="PTHR30399">
    <property type="entry name" value="UNCHARACTERIZED PROTEIN YGJP"/>
    <property type="match status" value="1"/>
</dbReference>
<comment type="caution">
    <text evidence="2">The sequence shown here is derived from an EMBL/GenBank/DDBJ whole genome shotgun (WGS) entry which is preliminary data.</text>
</comment>
<sequence>MGDVEIRRSARRKRTVRAYREGDKTIVLMPAHLSKAEEERHVRSLVERLDRREQRVRPSDDDLQVRAGQLSSTWLEGRAVPLSVRWVSNQNSRWGSCTSADRSIRLSDRLKGMPEWVVDYVLLHELAHLIESNHSKQFWALVDAYPDTARAKAFLEGVSWQQRSAP</sequence>
<feature type="domain" description="YgjP-like metallopeptidase" evidence="1">
    <location>
        <begin position="87"/>
        <end position="155"/>
    </location>
</feature>
<dbReference type="EMBL" id="SDPQ02000002">
    <property type="protein sequence ID" value="KAA1397594.1"/>
    <property type="molecule type" value="Genomic_DNA"/>
</dbReference>
<evidence type="ECO:0000313" key="2">
    <source>
        <dbReference type="EMBL" id="KAA1397594.1"/>
    </source>
</evidence>
<accession>A0A5M4FE97</accession>
<dbReference type="Gene3D" id="3.30.2010.10">
    <property type="entry name" value="Metalloproteases ('zincins'), catalytic domain"/>
    <property type="match status" value="1"/>
</dbReference>
<dbReference type="OrthoDB" id="9811177at2"/>
<gene>
    <name evidence="2" type="ORF">ESP70_009520</name>
</gene>
<dbReference type="Proteomes" id="UP000380867">
    <property type="component" value="Unassembled WGS sequence"/>
</dbReference>
<proteinExistence type="predicted"/>
<dbReference type="PANTHER" id="PTHR30399:SF1">
    <property type="entry name" value="UTP PYROPHOSPHATASE"/>
    <property type="match status" value="1"/>
</dbReference>